<keyword evidence="6" id="KW-1233">Viral attachment to host adhesion receptor</keyword>
<keyword evidence="11" id="KW-1185">Reference proteome</keyword>
<dbReference type="GO" id="GO:0098015">
    <property type="term" value="C:virus tail"/>
    <property type="evidence" value="ECO:0007669"/>
    <property type="project" value="UniProtKB-KW"/>
</dbReference>
<keyword evidence="4" id="KW-1161">Viral attachment to host cell</keyword>
<name>A0A2U7NC16_9CAUD</name>
<evidence type="ECO:0000256" key="4">
    <source>
        <dbReference type="ARBA" id="ARBA00022804"/>
    </source>
</evidence>
<evidence type="ECO:0000256" key="1">
    <source>
        <dbReference type="ARBA" id="ARBA00004328"/>
    </source>
</evidence>
<evidence type="ECO:0000313" key="11">
    <source>
        <dbReference type="Proteomes" id="UP000248293"/>
    </source>
</evidence>
<organism evidence="10 11">
    <name type="scientific">Pseudomonas phage PspYZU08</name>
    <dbReference type="NCBI Taxonomy" id="1983557"/>
    <lineage>
        <taxon>Viruses</taxon>
        <taxon>Duplodnaviria</taxon>
        <taxon>Heunggongvirae</taxon>
        <taxon>Uroviricota</taxon>
        <taxon>Caudoviricetes</taxon>
        <taxon>Autographivirales</taxon>
        <taxon>Autotranscriptaviridae</taxon>
        <taxon>Studiervirinae</taxon>
        <taxon>Pijolavirus</taxon>
        <taxon>Pijolavirus PspYZU08</taxon>
    </lineage>
</organism>
<evidence type="ECO:0000256" key="8">
    <source>
        <dbReference type="SAM" id="MobiDB-lite"/>
    </source>
</evidence>
<evidence type="ECO:0000256" key="2">
    <source>
        <dbReference type="ARBA" id="ARBA00022581"/>
    </source>
</evidence>
<feature type="compositionally biased region" description="Low complexity" evidence="8">
    <location>
        <begin position="163"/>
        <end position="184"/>
    </location>
</feature>
<dbReference type="GO" id="GO:0098671">
    <property type="term" value="P:adhesion receptor-mediated virion attachment to host cell"/>
    <property type="evidence" value="ECO:0007669"/>
    <property type="project" value="UniProtKB-KW"/>
</dbReference>
<feature type="region of interest" description="Disordered" evidence="8">
    <location>
        <begin position="417"/>
        <end position="447"/>
    </location>
</feature>
<feature type="compositionally biased region" description="Low complexity" evidence="8">
    <location>
        <begin position="266"/>
        <end position="284"/>
    </location>
</feature>
<evidence type="ECO:0000256" key="5">
    <source>
        <dbReference type="ARBA" id="ARBA00022844"/>
    </source>
</evidence>
<evidence type="ECO:0000256" key="7">
    <source>
        <dbReference type="ARBA" id="ARBA00023296"/>
    </source>
</evidence>
<reference evidence="10 11" key="1">
    <citation type="submission" date="2017-04" db="EMBL/GenBank/DDBJ databases">
        <title>Isolation of lytic bacteriophages infecting Pseudomonas strains for biocontrol of fish and shrimp spoilage during chilled storage.</title>
        <authorList>
            <person name="Yang Z."/>
            <person name="Tao X."/>
            <person name="Gao L."/>
            <person name="Rao S."/>
        </authorList>
    </citation>
    <scope>NUCLEOTIDE SEQUENCE [LARGE SCALE GENOMIC DNA]</scope>
</reference>
<feature type="compositionally biased region" description="Low complexity" evidence="8">
    <location>
        <begin position="435"/>
        <end position="445"/>
    </location>
</feature>
<proteinExistence type="predicted"/>
<dbReference type="EMBL" id="KY971611">
    <property type="protein sequence ID" value="ASD52219.1"/>
    <property type="molecule type" value="Genomic_DNA"/>
</dbReference>
<feature type="domain" description="Bacteriophage T7 tail fibre protein-like N-terminal" evidence="9">
    <location>
        <begin position="1"/>
        <end position="131"/>
    </location>
</feature>
<dbReference type="InterPro" id="IPR005604">
    <property type="entry name" value="Phage_T7_tail_fibre-like_N"/>
</dbReference>
<keyword evidence="5" id="KW-0946">Virion</keyword>
<feature type="compositionally biased region" description="Basic and acidic residues" evidence="8">
    <location>
        <begin position="248"/>
        <end position="264"/>
    </location>
</feature>
<feature type="region of interest" description="Disordered" evidence="8">
    <location>
        <begin position="160"/>
        <end position="191"/>
    </location>
</feature>
<keyword evidence="3" id="KW-1227">Viral tail protein</keyword>
<dbReference type="Proteomes" id="UP000248293">
    <property type="component" value="Segment"/>
</dbReference>
<evidence type="ECO:0000256" key="6">
    <source>
        <dbReference type="ARBA" id="ARBA00023165"/>
    </source>
</evidence>
<evidence type="ECO:0000313" key="10">
    <source>
        <dbReference type="EMBL" id="ASD52219.1"/>
    </source>
</evidence>
<dbReference type="GO" id="GO:0046718">
    <property type="term" value="P:symbiont entry into host cell"/>
    <property type="evidence" value="ECO:0007669"/>
    <property type="project" value="UniProtKB-KW"/>
</dbReference>
<evidence type="ECO:0000256" key="3">
    <source>
        <dbReference type="ARBA" id="ARBA00022732"/>
    </source>
</evidence>
<sequence>MALAPKTVYTYPLDGSNRTFAINFEYLTRKFVQITLIGQDRKLLVLNQDYRFVTRTSIQTTIAWGPAQGYETIEIRRFTSATDRLVDFSDGSILRAYDLNISSVQALHIAEEARDLSADTIAVNNDGDLDARGRRIVNLADATDPSHAVTLRQEQEWAASTLSNRNAAESSANASAQSASGSSAARDRAIQAENKAKEWAVAPTEIDGDQYSSRSWALASGRFADDAKASAKVATDEIAKIDGQVDLAKGHADRSKTEADRSTERAASSAASANSANNSAISASGDATRAKNSAKDASEAGLQMGMSMWGYRPQPFNGFVVDDGQELDQATYPAFVQALRDGLFPTTDEATWQANPWARGYFVLNSSPGKFRMRDLNGAQPGSYGGVFQRGDNGNVTQPGNRQWRPHIFRDQIQDHRHPQSERYYGDGADGKNGGVETTVSSGTGQVHGNQAIQTYDIVKTTGMPVDAKFKDGARNPYNELNPVRHGAETYPVHVTGAWMTRLFGLITPLGSAEANSLATAYGALSSRTSALEGRMRTLGDGQTWKDMTSQRTWNTVYTNDTGRSIQVIVRLNQQSTSLSYFYVNDFLIGYFGQANIEGGGQCSAIVPPGSVYRLIDGRGRNTLNGWYELRT</sequence>
<comment type="subcellular location">
    <subcellularLocation>
        <location evidence="1">Virion</location>
    </subcellularLocation>
</comment>
<evidence type="ECO:0000259" key="9">
    <source>
        <dbReference type="Pfam" id="PF03906"/>
    </source>
</evidence>
<dbReference type="Pfam" id="PF03906">
    <property type="entry name" value="Phage_T7_tail"/>
    <property type="match status" value="1"/>
</dbReference>
<feature type="region of interest" description="Disordered" evidence="8">
    <location>
        <begin position="247"/>
        <end position="298"/>
    </location>
</feature>
<keyword evidence="7" id="KW-1160">Virus entry into host cell</keyword>
<accession>A0A2U7NC16</accession>
<protein>
    <submittedName>
        <fullName evidence="10">Tail fiber protein</fullName>
    </submittedName>
</protein>
<gene>
    <name evidence="10" type="ORF">PspYZU08_43</name>
</gene>
<keyword evidence="2" id="KW-0945">Host-virus interaction</keyword>